<dbReference type="SUPFAM" id="SSF74924">
    <property type="entry name" value="Cap-Gly domain"/>
    <property type="match status" value="1"/>
</dbReference>
<dbReference type="SMART" id="SM01052">
    <property type="entry name" value="CAP_GLY"/>
    <property type="match status" value="1"/>
</dbReference>
<evidence type="ECO:0000256" key="1">
    <source>
        <dbReference type="SAM" id="Coils"/>
    </source>
</evidence>
<dbReference type="EMBL" id="BPLQ01001758">
    <property type="protein sequence ID" value="GIX85148.1"/>
    <property type="molecule type" value="Genomic_DNA"/>
</dbReference>
<evidence type="ECO:0000259" key="2">
    <source>
        <dbReference type="PROSITE" id="PS50245"/>
    </source>
</evidence>
<sequence>MATFKKDDRVMIIGKNTLGKIAFIGRTHFMDELCFGVILDKPEGRNNGTFGGIRYFKCQKNHGIFVRACQMQKISQTDDKVPPISENAKIKRRYPNYLKSKNFLKCYESNKNPKIKEVIVSRKIKSDSKIISLNNTFSKQGKVTNSNEVNLMIQDFSLKAFDELITDKDISYPKMTIAYPNVLSLSESDNYNETEESAMDLGKAKERIRNLEFDLILARKTIENSKRDKEYLQNQFEYSQRNRYALQKKIGKMSRDVIQSNKKIKTLEQVIEQLNEITETSIIEKETAEHKLDIMKLELEELTTKCQTLRTELGIKEEEMQIQCENKIHSVHYIKNLEYQNEALYNVLYELRKLYASKHQNLLDAEETIENNLSELKDLKLSQNNLQNVIFILKGDISDMHETIDGLTEVDELVFEITDRNLLLEHKMETLVQTLQIMEDYIDVSTEIEEILQESYMEREKDLEILEFRLNKPK</sequence>
<dbReference type="InterPro" id="IPR036859">
    <property type="entry name" value="CAP-Gly_dom_sf"/>
</dbReference>
<reference evidence="3 4" key="1">
    <citation type="submission" date="2021-06" db="EMBL/GenBank/DDBJ databases">
        <title>Caerostris darwini draft genome.</title>
        <authorList>
            <person name="Kono N."/>
            <person name="Arakawa K."/>
        </authorList>
    </citation>
    <scope>NUCLEOTIDE SEQUENCE [LARGE SCALE GENOMIC DNA]</scope>
</reference>
<accession>A0AAV4NKZ2</accession>
<dbReference type="PROSITE" id="PS50245">
    <property type="entry name" value="CAP_GLY_2"/>
    <property type="match status" value="1"/>
</dbReference>
<evidence type="ECO:0000313" key="4">
    <source>
        <dbReference type="Proteomes" id="UP001054837"/>
    </source>
</evidence>
<protein>
    <submittedName>
        <fullName evidence="3">Dynactin subunit 1</fullName>
    </submittedName>
</protein>
<proteinExistence type="predicted"/>
<gene>
    <name evidence="3" type="primary">DCTN1</name>
    <name evidence="3" type="ORF">CDAR_100181</name>
</gene>
<dbReference type="InterPro" id="IPR000938">
    <property type="entry name" value="CAP-Gly_domain"/>
</dbReference>
<dbReference type="Pfam" id="PF01302">
    <property type="entry name" value="CAP_GLY"/>
    <property type="match status" value="1"/>
</dbReference>
<evidence type="ECO:0000313" key="3">
    <source>
        <dbReference type="EMBL" id="GIX85148.1"/>
    </source>
</evidence>
<dbReference type="GO" id="GO:0008017">
    <property type="term" value="F:microtubule binding"/>
    <property type="evidence" value="ECO:0007669"/>
    <property type="project" value="InterPro"/>
</dbReference>
<dbReference type="GO" id="GO:0034453">
    <property type="term" value="P:microtubule anchoring"/>
    <property type="evidence" value="ECO:0007669"/>
    <property type="project" value="InterPro"/>
</dbReference>
<comment type="caution">
    <text evidence="3">The sequence shown here is derived from an EMBL/GenBank/DDBJ whole genome shotgun (WGS) entry which is preliminary data.</text>
</comment>
<feature type="coiled-coil region" evidence="1">
    <location>
        <begin position="257"/>
        <end position="319"/>
    </location>
</feature>
<feature type="domain" description="CAP-Gly" evidence="2">
    <location>
        <begin position="25"/>
        <end position="67"/>
    </location>
</feature>
<keyword evidence="4" id="KW-1185">Reference proteome</keyword>
<dbReference type="InterPro" id="IPR028750">
    <property type="entry name" value="CEP350/CC187"/>
</dbReference>
<dbReference type="AlphaFoldDB" id="A0AAV4NKZ2"/>
<dbReference type="Gene3D" id="2.30.30.190">
    <property type="entry name" value="CAP Gly-rich-like domain"/>
    <property type="match status" value="1"/>
</dbReference>
<keyword evidence="1" id="KW-0175">Coiled coil</keyword>
<name>A0AAV4NKZ2_9ARAC</name>
<dbReference type="Proteomes" id="UP001054837">
    <property type="component" value="Unassembled WGS sequence"/>
</dbReference>
<dbReference type="PANTHER" id="PTHR13958:SF3">
    <property type="entry name" value="CAP-GLY DOMAIN-CONTAINING PROTEIN-RELATED"/>
    <property type="match status" value="1"/>
</dbReference>
<organism evidence="3 4">
    <name type="scientific">Caerostris darwini</name>
    <dbReference type="NCBI Taxonomy" id="1538125"/>
    <lineage>
        <taxon>Eukaryota</taxon>
        <taxon>Metazoa</taxon>
        <taxon>Ecdysozoa</taxon>
        <taxon>Arthropoda</taxon>
        <taxon>Chelicerata</taxon>
        <taxon>Arachnida</taxon>
        <taxon>Araneae</taxon>
        <taxon>Araneomorphae</taxon>
        <taxon>Entelegynae</taxon>
        <taxon>Araneoidea</taxon>
        <taxon>Araneidae</taxon>
        <taxon>Caerostris</taxon>
    </lineage>
</organism>
<dbReference type="GO" id="GO:0005813">
    <property type="term" value="C:centrosome"/>
    <property type="evidence" value="ECO:0007669"/>
    <property type="project" value="InterPro"/>
</dbReference>
<dbReference type="PANTHER" id="PTHR13958">
    <property type="entry name" value="CENTROSOME-ASSOCIATED PROTEIN 350"/>
    <property type="match status" value="1"/>
</dbReference>